<feature type="region of interest" description="Disordered" evidence="1">
    <location>
        <begin position="489"/>
        <end position="514"/>
    </location>
</feature>
<feature type="region of interest" description="Disordered" evidence="1">
    <location>
        <begin position="415"/>
        <end position="454"/>
    </location>
</feature>
<feature type="compositionally biased region" description="Basic and acidic residues" evidence="1">
    <location>
        <begin position="429"/>
        <end position="441"/>
    </location>
</feature>
<gene>
    <name evidence="2" type="ORF">FA13DRAFT_1717976</name>
</gene>
<dbReference type="EMBL" id="QPFP01000149">
    <property type="protein sequence ID" value="TEB20225.1"/>
    <property type="molecule type" value="Genomic_DNA"/>
</dbReference>
<dbReference type="AlphaFoldDB" id="A0A4Y7SEK4"/>
<evidence type="ECO:0000256" key="1">
    <source>
        <dbReference type="SAM" id="MobiDB-lite"/>
    </source>
</evidence>
<protein>
    <submittedName>
        <fullName evidence="2">Uncharacterized protein</fullName>
    </submittedName>
</protein>
<keyword evidence="3" id="KW-1185">Reference proteome</keyword>
<name>A0A4Y7SEK4_COPMI</name>
<organism evidence="2 3">
    <name type="scientific">Coprinellus micaceus</name>
    <name type="common">Glistening ink-cap mushroom</name>
    <name type="synonym">Coprinus micaceus</name>
    <dbReference type="NCBI Taxonomy" id="71717"/>
    <lineage>
        <taxon>Eukaryota</taxon>
        <taxon>Fungi</taxon>
        <taxon>Dikarya</taxon>
        <taxon>Basidiomycota</taxon>
        <taxon>Agaricomycotina</taxon>
        <taxon>Agaricomycetes</taxon>
        <taxon>Agaricomycetidae</taxon>
        <taxon>Agaricales</taxon>
        <taxon>Agaricineae</taxon>
        <taxon>Psathyrellaceae</taxon>
        <taxon>Coprinellus</taxon>
    </lineage>
</organism>
<feature type="compositionally biased region" description="Polar residues" evidence="1">
    <location>
        <begin position="443"/>
        <end position="454"/>
    </location>
</feature>
<proteinExistence type="predicted"/>
<sequence length="514" mass="57107">MDASLCCIEASPPTPLCRHTVAESAEGQDKVVVLDAQSFMMPALCANIFIILGEPVNKPLRSSIPLNFESILHSIVPTLGVLHWLALLLQLVLVTHEKPSVASVTKWPGGGIQKECAAQVDRNEEKRIWRSKGLTGTKAFYSLARDVWTPNRPGERRRQQIHATKPLSFPSNSKRSYCPTSKVHDVHRVVRFSVVSPQKDLYDYTQLDAMRFYCRSRTSRYVSPDMGARLDHANTLQDAPWYPSGTPSALETSIRGPIPRRPGRVVFTERILWPPPPRLSIEALTDLANDRLGTSTTFSSCLKGAQQHIWLRRCPLKPTFKVQSPGGTTVGARPRPSPLLSFEARLCTWPVGSAPWSSIAIISTGLSIDVWVDWPTTAVPAIRLDLLFPTTFLMSVRGGDLPCTVRQKPHIEAAQARQPEANRWGTSNRKAERKTNSKCELADSSTSPLSKASLNYRNPMTRHARSEKHSRKEVYAQAYRGMVNFSANTTLSPSISPGSARPKSPGELFFPMLQ</sequence>
<evidence type="ECO:0000313" key="3">
    <source>
        <dbReference type="Proteomes" id="UP000298030"/>
    </source>
</evidence>
<dbReference type="Proteomes" id="UP000298030">
    <property type="component" value="Unassembled WGS sequence"/>
</dbReference>
<comment type="caution">
    <text evidence="2">The sequence shown here is derived from an EMBL/GenBank/DDBJ whole genome shotgun (WGS) entry which is preliminary data.</text>
</comment>
<evidence type="ECO:0000313" key="2">
    <source>
        <dbReference type="EMBL" id="TEB20225.1"/>
    </source>
</evidence>
<feature type="region of interest" description="Disordered" evidence="1">
    <location>
        <begin position="151"/>
        <end position="175"/>
    </location>
</feature>
<reference evidence="2 3" key="1">
    <citation type="journal article" date="2019" name="Nat. Ecol. Evol.">
        <title>Megaphylogeny resolves global patterns of mushroom evolution.</title>
        <authorList>
            <person name="Varga T."/>
            <person name="Krizsan K."/>
            <person name="Foldi C."/>
            <person name="Dima B."/>
            <person name="Sanchez-Garcia M."/>
            <person name="Sanchez-Ramirez S."/>
            <person name="Szollosi G.J."/>
            <person name="Szarkandi J.G."/>
            <person name="Papp V."/>
            <person name="Albert L."/>
            <person name="Andreopoulos W."/>
            <person name="Angelini C."/>
            <person name="Antonin V."/>
            <person name="Barry K.W."/>
            <person name="Bougher N.L."/>
            <person name="Buchanan P."/>
            <person name="Buyck B."/>
            <person name="Bense V."/>
            <person name="Catcheside P."/>
            <person name="Chovatia M."/>
            <person name="Cooper J."/>
            <person name="Damon W."/>
            <person name="Desjardin D."/>
            <person name="Finy P."/>
            <person name="Geml J."/>
            <person name="Haridas S."/>
            <person name="Hughes K."/>
            <person name="Justo A."/>
            <person name="Karasinski D."/>
            <person name="Kautmanova I."/>
            <person name="Kiss B."/>
            <person name="Kocsube S."/>
            <person name="Kotiranta H."/>
            <person name="LaButti K.M."/>
            <person name="Lechner B.E."/>
            <person name="Liimatainen K."/>
            <person name="Lipzen A."/>
            <person name="Lukacs Z."/>
            <person name="Mihaltcheva S."/>
            <person name="Morgado L.N."/>
            <person name="Niskanen T."/>
            <person name="Noordeloos M.E."/>
            <person name="Ohm R.A."/>
            <person name="Ortiz-Santana B."/>
            <person name="Ovrebo C."/>
            <person name="Racz N."/>
            <person name="Riley R."/>
            <person name="Savchenko A."/>
            <person name="Shiryaev A."/>
            <person name="Soop K."/>
            <person name="Spirin V."/>
            <person name="Szebenyi C."/>
            <person name="Tomsovsky M."/>
            <person name="Tulloss R.E."/>
            <person name="Uehling J."/>
            <person name="Grigoriev I.V."/>
            <person name="Vagvolgyi C."/>
            <person name="Papp T."/>
            <person name="Martin F.M."/>
            <person name="Miettinen O."/>
            <person name="Hibbett D.S."/>
            <person name="Nagy L.G."/>
        </authorList>
    </citation>
    <scope>NUCLEOTIDE SEQUENCE [LARGE SCALE GENOMIC DNA]</scope>
    <source>
        <strain evidence="2 3">FP101781</strain>
    </source>
</reference>
<accession>A0A4Y7SEK4</accession>